<evidence type="ECO:0000313" key="4">
    <source>
        <dbReference type="Proteomes" id="UP000039046"/>
    </source>
</evidence>
<feature type="compositionally biased region" description="Basic and acidic residues" evidence="1">
    <location>
        <begin position="784"/>
        <end position="813"/>
    </location>
</feature>
<feature type="domain" description="CN hydrolase" evidence="2">
    <location>
        <begin position="1"/>
        <end position="280"/>
    </location>
</feature>
<dbReference type="EMBL" id="CDHN01000001">
    <property type="protein sequence ID" value="CEJ80994.1"/>
    <property type="molecule type" value="Genomic_DNA"/>
</dbReference>
<feature type="region of interest" description="Disordered" evidence="1">
    <location>
        <begin position="672"/>
        <end position="719"/>
    </location>
</feature>
<feature type="region of interest" description="Disordered" evidence="1">
    <location>
        <begin position="741"/>
        <end position="838"/>
    </location>
</feature>
<feature type="compositionally biased region" description="Basic and acidic residues" evidence="1">
    <location>
        <begin position="884"/>
        <end position="894"/>
    </location>
</feature>
<dbReference type="PROSITE" id="PS50263">
    <property type="entry name" value="CN_HYDROLASE"/>
    <property type="match status" value="1"/>
</dbReference>
<gene>
    <name evidence="3" type="ORF">VHEMI01149</name>
</gene>
<dbReference type="Gene3D" id="3.60.110.10">
    <property type="entry name" value="Carbon-nitrogen hydrolase"/>
    <property type="match status" value="1"/>
</dbReference>
<feature type="compositionally biased region" description="Polar residues" evidence="1">
    <location>
        <begin position="447"/>
        <end position="475"/>
    </location>
</feature>
<dbReference type="GO" id="GO:0030163">
    <property type="term" value="P:protein catabolic process"/>
    <property type="evidence" value="ECO:0007669"/>
    <property type="project" value="TreeGrafter"/>
</dbReference>
<feature type="compositionally biased region" description="Polar residues" evidence="1">
    <location>
        <begin position="741"/>
        <end position="750"/>
    </location>
</feature>
<sequence>MRIACLQFAPQVGDIENNLNRADAVLQKANTEDLDLLVLPELAFTGYNFKSLQDISPFLEPSGSGISSLWARTMALKYNCTVTVGYPEKVDVSPKWPTGPEFYNSTIVVNGDGETIANYRKSFLYHTDETWALEGPRGFFDGMIPGLGSTTIGICMDINPYKFEAPWNAFEFAFHILEVKSNLVIISMAWMTREEPRRFSRMPNEPDMDTLTYWVTRLEPLIRAESDEEIIVVFCNRTGIEDDATYAGTSAVIGIHEGEVKVYGLLGRGSKELLVVDTNDAPYAKLVHRPSLISNGGVVPVQKPIIPEGTAIQAGELEHTYERKNNGLPEEDPKPKSFGNETSSRDISRGRSPTRPVIPSAVPLPLSPPSANNDGHEKPKRKPAVPIIIPKSSQVSGDGMQSPGSVGVLTPSAPSPVPMMLRPKLIIPQSPPIDPQQFISDMPISALSQQSEQSIHSVRSLQSVKSDDSTQTVRSNPRPPEDSTPYPHSGMPLSGYPMKRRIYGGHVSIDTFSPTTPFTDISPISPQWQWKQPDSALRTPLSAGGWGPGTPVGRQPEPFPWPIITGKAAPHSRSGSIDVTGKASEAPSRITAKTPIDVPLTAIEDDNIMTAVEAPRVTENGTPLPARPSSPKSRNASRSRKHERSDSSLEQRDITAAVTQHLDDIAYRVRSASASRENATTSVHQTRQQSVSRNSSRAPTPGRQRATTPGTRVDERGAPIVPTPAAFDYYRQAVPLVKPQRSNSFSTTIGGQVFPSTPDRPGAVPRPPSRGRQPGPTHPSSSLEEPRRKERPTSADSTRNDVLHRRASKRGERSASNQKGRISSKSHQNRKPRGASRDQVQVFERVEAVLCPNCPVHGHRPESAHTVRDQGLIHNILLSQSGASEKRPENKAEYSTEDSGPATSKSDSQAVSQKTPTSVPGRSMTAPPLFNPSTPKAMIFDRDDVDCDLMLEEAVAVELQRAGYSERPNIYQVESRSETVAQ</sequence>
<feature type="region of interest" description="Disordered" evidence="1">
    <location>
        <begin position="613"/>
        <end position="654"/>
    </location>
</feature>
<protein>
    <submittedName>
        <fullName evidence="3">Putative Carbon-nitrogen family protein</fullName>
    </submittedName>
</protein>
<dbReference type="InterPro" id="IPR003010">
    <property type="entry name" value="C-N_Hydrolase"/>
</dbReference>
<dbReference type="GO" id="GO:0008418">
    <property type="term" value="F:protein-N-terminal asparagine amidohydrolase activity"/>
    <property type="evidence" value="ECO:0007669"/>
    <property type="project" value="InterPro"/>
</dbReference>
<dbReference type="GO" id="GO:0070773">
    <property type="term" value="F:protein-N-terminal glutamine amidohydrolase activity"/>
    <property type="evidence" value="ECO:0007669"/>
    <property type="project" value="InterPro"/>
</dbReference>
<dbReference type="InterPro" id="IPR036526">
    <property type="entry name" value="C-N_Hydrolase_sf"/>
</dbReference>
<dbReference type="PANTHER" id="PTHR11750">
    <property type="entry name" value="PROTEIN N-TERMINAL AMIDASE"/>
    <property type="match status" value="1"/>
</dbReference>
<feature type="region of interest" description="Disordered" evidence="1">
    <location>
        <begin position="324"/>
        <end position="387"/>
    </location>
</feature>
<name>A0A0A1T6L4_9HYPO</name>
<feature type="compositionally biased region" description="Polar residues" evidence="1">
    <location>
        <begin position="897"/>
        <end position="920"/>
    </location>
</feature>
<dbReference type="OrthoDB" id="201515at2759"/>
<dbReference type="STRING" id="1531966.A0A0A1T6L4"/>
<feature type="region of interest" description="Disordered" evidence="1">
    <location>
        <begin position="567"/>
        <end position="586"/>
    </location>
</feature>
<evidence type="ECO:0000313" key="3">
    <source>
        <dbReference type="EMBL" id="CEJ80994.1"/>
    </source>
</evidence>
<feature type="compositionally biased region" description="Polar residues" evidence="1">
    <location>
        <begin position="672"/>
        <end position="698"/>
    </location>
</feature>
<dbReference type="CDD" id="cd07566">
    <property type="entry name" value="ScNTA1_like"/>
    <property type="match status" value="1"/>
</dbReference>
<dbReference type="PANTHER" id="PTHR11750:SF26">
    <property type="entry name" value="PROTEIN N-TERMINAL AMIDASE"/>
    <property type="match status" value="1"/>
</dbReference>
<evidence type="ECO:0000256" key="1">
    <source>
        <dbReference type="SAM" id="MobiDB-lite"/>
    </source>
</evidence>
<dbReference type="SUPFAM" id="SSF56317">
    <property type="entry name" value="Carbon-nitrogen hydrolase"/>
    <property type="match status" value="1"/>
</dbReference>
<keyword evidence="4" id="KW-1185">Reference proteome</keyword>
<dbReference type="HOGENOM" id="CLU_009854_2_0_1"/>
<dbReference type="Proteomes" id="UP000039046">
    <property type="component" value="Unassembled WGS sequence"/>
</dbReference>
<reference evidence="3 4" key="1">
    <citation type="journal article" date="2015" name="Genome Announc.">
        <title>Draft Genome Sequence and Gene Annotation of the Entomopathogenic Fungus Verticillium hemipterigenum.</title>
        <authorList>
            <person name="Horn F."/>
            <person name="Habel A."/>
            <person name="Scharf D.H."/>
            <person name="Dworschak J."/>
            <person name="Brakhage A.A."/>
            <person name="Guthke R."/>
            <person name="Hertweck C."/>
            <person name="Linde J."/>
        </authorList>
    </citation>
    <scope>NUCLEOTIDE SEQUENCE [LARGE SCALE GENOMIC DNA]</scope>
</reference>
<dbReference type="AlphaFoldDB" id="A0A0A1T6L4"/>
<feature type="compositionally biased region" description="Basic residues" evidence="1">
    <location>
        <begin position="822"/>
        <end position="834"/>
    </location>
</feature>
<evidence type="ECO:0000259" key="2">
    <source>
        <dbReference type="PROSITE" id="PS50263"/>
    </source>
</evidence>
<dbReference type="Pfam" id="PF00795">
    <property type="entry name" value="CN_hydrolase"/>
    <property type="match status" value="1"/>
</dbReference>
<organism evidence="3 4">
    <name type="scientific">[Torrubiella] hemipterigena</name>
    <dbReference type="NCBI Taxonomy" id="1531966"/>
    <lineage>
        <taxon>Eukaryota</taxon>
        <taxon>Fungi</taxon>
        <taxon>Dikarya</taxon>
        <taxon>Ascomycota</taxon>
        <taxon>Pezizomycotina</taxon>
        <taxon>Sordariomycetes</taxon>
        <taxon>Hypocreomycetidae</taxon>
        <taxon>Hypocreales</taxon>
        <taxon>Clavicipitaceae</taxon>
        <taxon>Clavicipitaceae incertae sedis</taxon>
        <taxon>'Torrubiella' clade</taxon>
    </lineage>
</organism>
<feature type="compositionally biased region" description="Basic and acidic residues" evidence="1">
    <location>
        <begin position="324"/>
        <end position="335"/>
    </location>
</feature>
<feature type="region of interest" description="Disordered" evidence="1">
    <location>
        <begin position="879"/>
        <end position="937"/>
    </location>
</feature>
<accession>A0A0A1T6L4</accession>
<dbReference type="InterPro" id="IPR039703">
    <property type="entry name" value="Nta1"/>
</dbReference>
<feature type="compositionally biased region" description="Basic and acidic residues" evidence="1">
    <location>
        <begin position="643"/>
        <end position="653"/>
    </location>
</feature>
<feature type="region of interest" description="Disordered" evidence="1">
    <location>
        <begin position="447"/>
        <end position="497"/>
    </location>
</feature>
<proteinExistence type="predicted"/>